<dbReference type="Proteomes" id="UP000636800">
    <property type="component" value="Unassembled WGS sequence"/>
</dbReference>
<dbReference type="InterPro" id="IPR036928">
    <property type="entry name" value="AS_sf"/>
</dbReference>
<gene>
    <name evidence="3" type="ORF">HPP92_025555</name>
</gene>
<organism evidence="3 4">
    <name type="scientific">Vanilla planifolia</name>
    <name type="common">Vanilla</name>
    <dbReference type="NCBI Taxonomy" id="51239"/>
    <lineage>
        <taxon>Eukaryota</taxon>
        <taxon>Viridiplantae</taxon>
        <taxon>Streptophyta</taxon>
        <taxon>Embryophyta</taxon>
        <taxon>Tracheophyta</taxon>
        <taxon>Spermatophyta</taxon>
        <taxon>Magnoliopsida</taxon>
        <taxon>Liliopsida</taxon>
        <taxon>Asparagales</taxon>
        <taxon>Orchidaceae</taxon>
        <taxon>Vanilloideae</taxon>
        <taxon>Vanilleae</taxon>
        <taxon>Vanilla</taxon>
    </lineage>
</organism>
<dbReference type="Pfam" id="PF01425">
    <property type="entry name" value="Amidase"/>
    <property type="match status" value="1"/>
</dbReference>
<sequence>MARVSLLACFVFLLIALMDSKSVNMTFDYAGASIADVQSAFANGSLTSLQLTQYYLTRIEYLNHYLHAVIEANPDALHEAERADRNRRFGHEHPGLLNGIPILLKDNIATSDRLNTTAGSFALLGAVAPRDAGVARFLRDAGVVILGKASMSEWAHFWSSSAPSGWCARGGQGLNPYDTSADPCGSSSGSAIAVAAGMAAVALGTETDGSILCPASANSVVGIKPTVGLTSRAGVIPISPRQDTVGPIGRTVADAVAVLETIVGYDKRDAEATASAAGFVPVGGYRQFLKKEGLMGKRLGILKGFFQFADGSSEAKVFAAHFRVMQEKGAILMDKLEIANESEIVNPFLSGEETALLAEFKLSINAYLSDLLTSPVRSLAQVIAFNKKHSAEERTAEYGQDIFLRAENTDGIGSAERDAIKRMAELNAWGLERLMKEKRLDAVVAPDSSISSVLAIGGYPGISVPAGYAHAGAPFGICFGGLKGSEPVLIEIAYAFEQATNVRKPPALGYVEGRRSQIFYNGY</sequence>
<dbReference type="PANTHER" id="PTHR42678:SF34">
    <property type="entry name" value="OS04G0183300 PROTEIN"/>
    <property type="match status" value="1"/>
</dbReference>
<evidence type="ECO:0000313" key="4">
    <source>
        <dbReference type="Proteomes" id="UP000636800"/>
    </source>
</evidence>
<protein>
    <recommendedName>
        <fullName evidence="2">Amidase domain-containing protein</fullName>
    </recommendedName>
</protein>
<feature type="signal peptide" evidence="1">
    <location>
        <begin position="1"/>
        <end position="22"/>
    </location>
</feature>
<dbReference type="OrthoDB" id="3990054at2759"/>
<keyword evidence="1" id="KW-0732">Signal</keyword>
<feature type="domain" description="Amidase" evidence="2">
    <location>
        <begin position="51"/>
        <end position="446"/>
    </location>
</feature>
<dbReference type="SUPFAM" id="SSF75304">
    <property type="entry name" value="Amidase signature (AS) enzymes"/>
    <property type="match status" value="1"/>
</dbReference>
<dbReference type="AlphaFoldDB" id="A0A835UB55"/>
<keyword evidence="4" id="KW-1185">Reference proteome</keyword>
<accession>A0A835UB55</accession>
<dbReference type="Gene3D" id="3.90.1300.10">
    <property type="entry name" value="Amidase signature (AS) domain"/>
    <property type="match status" value="1"/>
</dbReference>
<proteinExistence type="predicted"/>
<feature type="chain" id="PRO_5032602563" description="Amidase domain-containing protein" evidence="1">
    <location>
        <begin position="23"/>
        <end position="523"/>
    </location>
</feature>
<dbReference type="InterPro" id="IPR023631">
    <property type="entry name" value="Amidase_dom"/>
</dbReference>
<evidence type="ECO:0000256" key="1">
    <source>
        <dbReference type="SAM" id="SignalP"/>
    </source>
</evidence>
<evidence type="ECO:0000259" key="2">
    <source>
        <dbReference type="Pfam" id="PF01425"/>
    </source>
</evidence>
<reference evidence="3 4" key="1">
    <citation type="journal article" date="2020" name="Nat. Food">
        <title>A phased Vanilla planifolia genome enables genetic improvement of flavour and production.</title>
        <authorList>
            <person name="Hasing T."/>
            <person name="Tang H."/>
            <person name="Brym M."/>
            <person name="Khazi F."/>
            <person name="Huang T."/>
            <person name="Chambers A.H."/>
        </authorList>
    </citation>
    <scope>NUCLEOTIDE SEQUENCE [LARGE SCALE GENOMIC DNA]</scope>
    <source>
        <tissue evidence="3">Leaf</tissue>
    </source>
</reference>
<dbReference type="PANTHER" id="PTHR42678">
    <property type="entry name" value="AMIDASE"/>
    <property type="match status" value="1"/>
</dbReference>
<name>A0A835UB55_VANPL</name>
<dbReference type="EMBL" id="JADCNL010000014">
    <property type="protein sequence ID" value="KAG0452891.1"/>
    <property type="molecule type" value="Genomic_DNA"/>
</dbReference>
<comment type="caution">
    <text evidence="3">The sequence shown here is derived from an EMBL/GenBank/DDBJ whole genome shotgun (WGS) entry which is preliminary data.</text>
</comment>
<evidence type="ECO:0000313" key="3">
    <source>
        <dbReference type="EMBL" id="KAG0452891.1"/>
    </source>
</evidence>